<feature type="domain" description="FMN hydroxy acid dehydrogenase" evidence="10">
    <location>
        <begin position="1"/>
        <end position="379"/>
    </location>
</feature>
<dbReference type="NCBIfam" id="NF033901">
    <property type="entry name" value="L_lactate_LldD"/>
    <property type="match status" value="1"/>
</dbReference>
<dbReference type="AlphaFoldDB" id="A0AAE9MZL9"/>
<dbReference type="PROSITE" id="PS00557">
    <property type="entry name" value="FMN_HYDROXY_ACID_DH_1"/>
    <property type="match status" value="1"/>
</dbReference>
<keyword evidence="5" id="KW-0560">Oxidoreductase</keyword>
<sequence>MIISASTDYRAAAKAKLPPFLFHYIDGGSYDERTLKRNTDDLGDVALRQRVLRDMSDLSLETEIFGEKLAMPIALAPVGLTGMYARRGEVQAAKAAEKKGIPFTMSTVSVCPIEEVAPVIERPMWFQLYVLKDRGFMKNVLERAKAAGVTTLVFTVDMPVPGARYRDMHSGMSGPNAAMRRVFQSMLRPSWTLDVGVLGKPHDLGNISTYRGEPTKLEDYIGWLGANFDPSISWKDLEWIRDFWDGPMVIKGILDEEDAKDAVRFGADGIVVSNHGGRQLDGVLSTAKALPSIADAVKGDLKIFVDSGIRTGLDVVRMLALGADCTLLGRSFVYALAAQGGAGVENLLDLYDKEMRVAMTLTGAKTISDLSRDSLVKMP</sequence>
<dbReference type="PANTHER" id="PTHR10578">
    <property type="entry name" value="S -2-HYDROXY-ACID OXIDASE-RELATED"/>
    <property type="match status" value="1"/>
</dbReference>
<proteinExistence type="inferred from homology"/>
<evidence type="ECO:0000256" key="8">
    <source>
        <dbReference type="PIRSR" id="PIRSR000138-1"/>
    </source>
</evidence>
<dbReference type="InterPro" id="IPR000262">
    <property type="entry name" value="FMN-dep_DH"/>
</dbReference>
<dbReference type="GO" id="GO:0010181">
    <property type="term" value="F:FMN binding"/>
    <property type="evidence" value="ECO:0007669"/>
    <property type="project" value="InterPro"/>
</dbReference>
<keyword evidence="4 9" id="KW-0288">FMN</keyword>
<dbReference type="InterPro" id="IPR012133">
    <property type="entry name" value="Alpha-hydoxy_acid_DH_FMN"/>
</dbReference>
<feature type="binding site" evidence="9">
    <location>
        <begin position="329"/>
        <end position="330"/>
    </location>
    <ligand>
        <name>FMN</name>
        <dbReference type="ChEBI" id="CHEBI:58210"/>
    </ligand>
</feature>
<dbReference type="PIRSF" id="PIRSF000138">
    <property type="entry name" value="Al-hdrx_acd_dh"/>
    <property type="match status" value="1"/>
</dbReference>
<evidence type="ECO:0000256" key="4">
    <source>
        <dbReference type="ARBA" id="ARBA00022643"/>
    </source>
</evidence>
<dbReference type="InterPro" id="IPR037396">
    <property type="entry name" value="FMN_HAD"/>
</dbReference>
<evidence type="ECO:0000256" key="5">
    <source>
        <dbReference type="ARBA" id="ARBA00023002"/>
    </source>
</evidence>
<feature type="binding site" evidence="9">
    <location>
        <position position="164"/>
    </location>
    <ligand>
        <name>glyoxylate</name>
        <dbReference type="ChEBI" id="CHEBI:36655"/>
    </ligand>
</feature>
<dbReference type="InterPro" id="IPR008259">
    <property type="entry name" value="FMN_hydac_DH_AS"/>
</dbReference>
<dbReference type="PANTHER" id="PTHR10578:SF85">
    <property type="entry name" value="L-LACTATE DEHYDROGENASE"/>
    <property type="match status" value="1"/>
</dbReference>
<dbReference type="EMBL" id="CP050468">
    <property type="protein sequence ID" value="UTZ28486.1"/>
    <property type="molecule type" value="Genomic_DNA"/>
</dbReference>
<feature type="binding site" evidence="9">
    <location>
        <position position="278"/>
    </location>
    <ligand>
        <name>glyoxylate</name>
        <dbReference type="ChEBI" id="CHEBI:36655"/>
    </ligand>
</feature>
<dbReference type="NCBIfam" id="NF008398">
    <property type="entry name" value="PRK11197.1"/>
    <property type="match status" value="1"/>
</dbReference>
<dbReference type="CDD" id="cd02809">
    <property type="entry name" value="alpha_hydroxyacid_oxid_FMN"/>
    <property type="match status" value="1"/>
</dbReference>
<dbReference type="PROSITE" id="PS51349">
    <property type="entry name" value="FMN_HYDROXY_ACID_DH_2"/>
    <property type="match status" value="1"/>
</dbReference>
<dbReference type="GO" id="GO:0009060">
    <property type="term" value="P:aerobic respiration"/>
    <property type="evidence" value="ECO:0007669"/>
    <property type="project" value="TreeGrafter"/>
</dbReference>
<evidence type="ECO:0000256" key="3">
    <source>
        <dbReference type="ARBA" id="ARBA00022630"/>
    </source>
</evidence>
<dbReference type="GO" id="GO:0005886">
    <property type="term" value="C:plasma membrane"/>
    <property type="evidence" value="ECO:0007669"/>
    <property type="project" value="TreeGrafter"/>
</dbReference>
<dbReference type="SUPFAM" id="SSF51395">
    <property type="entry name" value="FMN-linked oxidoreductases"/>
    <property type="match status" value="1"/>
</dbReference>
<protein>
    <submittedName>
        <fullName evidence="11">FMN-dependent L-lactate dehydrogenase LldD</fullName>
    </submittedName>
</protein>
<dbReference type="Gene3D" id="3.20.20.70">
    <property type="entry name" value="Aldolase class I"/>
    <property type="match status" value="1"/>
</dbReference>
<dbReference type="FunFam" id="3.20.20.70:FF:000029">
    <property type="entry name" value="L-lactate dehydrogenase"/>
    <property type="match status" value="1"/>
</dbReference>
<evidence type="ECO:0000256" key="2">
    <source>
        <dbReference type="ARBA" id="ARBA00022475"/>
    </source>
</evidence>
<comment type="similarity">
    <text evidence="7">Belongs to the FMN-dependent alpha-hydroxy acid dehydrogenase family.</text>
</comment>
<keyword evidence="2" id="KW-1003">Cell membrane</keyword>
<feature type="binding site" evidence="9">
    <location>
        <position position="127"/>
    </location>
    <ligand>
        <name>FMN</name>
        <dbReference type="ChEBI" id="CHEBI:58210"/>
    </ligand>
</feature>
<dbReference type="Pfam" id="PF01070">
    <property type="entry name" value="FMN_dh"/>
    <property type="match status" value="1"/>
</dbReference>
<reference evidence="11" key="1">
    <citation type="submission" date="2020-03" db="EMBL/GenBank/DDBJ databases">
        <title>Five strains of Vibrio campbellii isolated from Mariana Trench.</title>
        <authorList>
            <person name="Liang J."/>
            <person name="Zhang X.-H."/>
        </authorList>
    </citation>
    <scope>NUCLEOTIDE SEQUENCE</scope>
    <source>
        <strain evidence="11">LJC014</strain>
    </source>
</reference>
<dbReference type="Proteomes" id="UP001058687">
    <property type="component" value="Chromosome 2"/>
</dbReference>
<evidence type="ECO:0000256" key="1">
    <source>
        <dbReference type="ARBA" id="ARBA00001917"/>
    </source>
</evidence>
<keyword evidence="6" id="KW-0472">Membrane</keyword>
<evidence type="ECO:0000313" key="11">
    <source>
        <dbReference type="EMBL" id="UTZ28486.1"/>
    </source>
</evidence>
<dbReference type="InterPro" id="IPR020920">
    <property type="entry name" value="LldD"/>
</dbReference>
<accession>A0AAE9MZL9</accession>
<feature type="binding site" evidence="9">
    <location>
        <position position="251"/>
    </location>
    <ligand>
        <name>FMN</name>
        <dbReference type="ChEBI" id="CHEBI:58210"/>
    </ligand>
</feature>
<feature type="binding site" evidence="9">
    <location>
        <position position="273"/>
    </location>
    <ligand>
        <name>FMN</name>
        <dbReference type="ChEBI" id="CHEBI:58210"/>
    </ligand>
</feature>
<feature type="binding site" evidence="9">
    <location>
        <begin position="306"/>
        <end position="310"/>
    </location>
    <ligand>
        <name>FMN</name>
        <dbReference type="ChEBI" id="CHEBI:58210"/>
    </ligand>
</feature>
<name>A0AAE9MZL9_9VIBR</name>
<evidence type="ECO:0000256" key="6">
    <source>
        <dbReference type="ARBA" id="ARBA00023136"/>
    </source>
</evidence>
<dbReference type="GO" id="GO:0006089">
    <property type="term" value="P:lactate metabolic process"/>
    <property type="evidence" value="ECO:0007669"/>
    <property type="project" value="InterPro"/>
</dbReference>
<feature type="binding site" evidence="9">
    <location>
        <position position="129"/>
    </location>
    <ligand>
        <name>glyoxylate</name>
        <dbReference type="ChEBI" id="CHEBI:36655"/>
    </ligand>
</feature>
<gene>
    <name evidence="11" type="primary">lldD</name>
    <name evidence="11" type="ORF">HB761_17500</name>
</gene>
<feature type="binding site" evidence="9">
    <location>
        <position position="275"/>
    </location>
    <ligand>
        <name>glyoxylate</name>
        <dbReference type="ChEBI" id="CHEBI:36655"/>
    </ligand>
</feature>
<feature type="active site" description="Proton acceptor" evidence="8">
    <location>
        <position position="275"/>
    </location>
</feature>
<feature type="binding site" evidence="9">
    <location>
        <position position="24"/>
    </location>
    <ligand>
        <name>glyoxylate</name>
        <dbReference type="ChEBI" id="CHEBI:36655"/>
    </ligand>
</feature>
<keyword evidence="3 9" id="KW-0285">Flavoprotein</keyword>
<comment type="cofactor">
    <cofactor evidence="1">
        <name>FMN</name>
        <dbReference type="ChEBI" id="CHEBI:58210"/>
    </cofactor>
</comment>
<evidence type="ECO:0000256" key="7">
    <source>
        <dbReference type="ARBA" id="ARBA00024042"/>
    </source>
</evidence>
<evidence type="ECO:0000259" key="10">
    <source>
        <dbReference type="PROSITE" id="PS51349"/>
    </source>
</evidence>
<dbReference type="GO" id="GO:0004459">
    <property type="term" value="F:L-lactate dehydrogenase (NAD+) activity"/>
    <property type="evidence" value="ECO:0007669"/>
    <property type="project" value="TreeGrafter"/>
</dbReference>
<evidence type="ECO:0000256" key="9">
    <source>
        <dbReference type="PIRSR" id="PIRSR000138-2"/>
    </source>
</evidence>
<feature type="binding site" evidence="9">
    <location>
        <begin position="77"/>
        <end position="79"/>
    </location>
    <ligand>
        <name>FMN</name>
        <dbReference type="ChEBI" id="CHEBI:58210"/>
    </ligand>
</feature>
<organism evidence="11 12">
    <name type="scientific">Vibrio campbellii</name>
    <dbReference type="NCBI Taxonomy" id="680"/>
    <lineage>
        <taxon>Bacteria</taxon>
        <taxon>Pseudomonadati</taxon>
        <taxon>Pseudomonadota</taxon>
        <taxon>Gammaproteobacteria</taxon>
        <taxon>Vibrionales</taxon>
        <taxon>Vibrionaceae</taxon>
        <taxon>Vibrio</taxon>
    </lineage>
</organism>
<feature type="binding site" evidence="9">
    <location>
        <position position="155"/>
    </location>
    <ligand>
        <name>FMN</name>
        <dbReference type="ChEBI" id="CHEBI:58210"/>
    </ligand>
</feature>
<feature type="binding site" evidence="9">
    <location>
        <position position="106"/>
    </location>
    <ligand>
        <name>FMN</name>
        <dbReference type="ChEBI" id="CHEBI:58210"/>
    </ligand>
</feature>
<dbReference type="InterPro" id="IPR013785">
    <property type="entry name" value="Aldolase_TIM"/>
</dbReference>
<dbReference type="RefSeq" id="WP_255943516.1">
    <property type="nucleotide sequence ID" value="NZ_CP050468.1"/>
</dbReference>
<evidence type="ECO:0000313" key="12">
    <source>
        <dbReference type="Proteomes" id="UP001058687"/>
    </source>
</evidence>